<name>A0A557NV41_9VIBR</name>
<keyword evidence="1" id="KW-0472">Membrane</keyword>
<evidence type="ECO:0008006" key="4">
    <source>
        <dbReference type="Google" id="ProtNLM"/>
    </source>
</evidence>
<evidence type="ECO:0000256" key="1">
    <source>
        <dbReference type="SAM" id="Phobius"/>
    </source>
</evidence>
<keyword evidence="1" id="KW-0812">Transmembrane</keyword>
<dbReference type="RefSeq" id="WP_144389148.1">
    <property type="nucleotide sequence ID" value="NZ_CANNCB010000060.1"/>
</dbReference>
<comment type="caution">
    <text evidence="2">The sequence shown here is derived from an EMBL/GenBank/DDBJ whole genome shotgun (WGS) entry which is preliminary data.</text>
</comment>
<dbReference type="Proteomes" id="UP000319828">
    <property type="component" value="Unassembled WGS sequence"/>
</dbReference>
<organism evidence="2 3">
    <name type="scientific">Vibrio algivorus</name>
    <dbReference type="NCBI Taxonomy" id="1667024"/>
    <lineage>
        <taxon>Bacteria</taxon>
        <taxon>Pseudomonadati</taxon>
        <taxon>Pseudomonadota</taxon>
        <taxon>Gammaproteobacteria</taxon>
        <taxon>Vibrionales</taxon>
        <taxon>Vibrionaceae</taxon>
        <taxon>Vibrio</taxon>
    </lineage>
</organism>
<proteinExistence type="predicted"/>
<feature type="transmembrane region" description="Helical" evidence="1">
    <location>
        <begin position="142"/>
        <end position="163"/>
    </location>
</feature>
<gene>
    <name evidence="2" type="ORF">FOF44_17060</name>
</gene>
<dbReference type="AlphaFoldDB" id="A0A557NV41"/>
<accession>A0A557NV41</accession>
<dbReference type="OrthoDB" id="7354757at2"/>
<feature type="transmembrane region" description="Helical" evidence="1">
    <location>
        <begin position="74"/>
        <end position="97"/>
    </location>
</feature>
<evidence type="ECO:0000313" key="3">
    <source>
        <dbReference type="Proteomes" id="UP000319828"/>
    </source>
</evidence>
<reference evidence="2 3" key="1">
    <citation type="submission" date="2019-07" db="EMBL/GenBank/DDBJ databases">
        <title>The draft genome sequence of Vibrio algivorus M1486.</title>
        <authorList>
            <person name="Meng X."/>
        </authorList>
    </citation>
    <scope>NUCLEOTIDE SEQUENCE [LARGE SCALE GENOMIC DNA]</scope>
    <source>
        <strain evidence="2 3">M1486</strain>
    </source>
</reference>
<dbReference type="EMBL" id="VMKJ01000058">
    <property type="protein sequence ID" value="TVO32291.1"/>
    <property type="molecule type" value="Genomic_DNA"/>
</dbReference>
<evidence type="ECO:0000313" key="2">
    <source>
        <dbReference type="EMBL" id="TVO32291.1"/>
    </source>
</evidence>
<keyword evidence="1" id="KW-1133">Transmembrane helix</keyword>
<feature type="transmembrane region" description="Helical" evidence="1">
    <location>
        <begin position="49"/>
        <end position="67"/>
    </location>
</feature>
<protein>
    <recommendedName>
        <fullName evidence="4">DUF2628 domain-containing protein</fullName>
    </recommendedName>
</protein>
<sequence>MDIKIDSLDVKDKWKKRFKLLSLVEADKLSRDQFSRSDKFKQLSFKEKWSINSNYWAFWGGFIYYFIKGMPDKACVILFMSVIWGMLLSIIDFFFGLSIPTSTYWILPQGFCMMYANLDVYRKALFDETMWKSWPSIFHRTNVVVLLAVGSIVLNVIMAVYMVNHEYATQAAEDSEDRVHVNCGMSNIYALQSEIDEFGKPYLCTLIP</sequence>